<dbReference type="AlphaFoldDB" id="A0A2B4RC10"/>
<evidence type="ECO:0000313" key="1">
    <source>
        <dbReference type="EMBL" id="PFX14329.1"/>
    </source>
</evidence>
<keyword evidence="2" id="KW-1185">Reference proteome</keyword>
<comment type="caution">
    <text evidence="1">The sequence shown here is derived from an EMBL/GenBank/DDBJ whole genome shotgun (WGS) entry which is preliminary data.</text>
</comment>
<dbReference type="STRING" id="50429.A0A2B4RC10"/>
<sequence length="248" mass="27820">MADVPGGDAPTFREVLQNKLITTSNLIQNQLNGLNNEYVIEMVEDLLKNVVTLDSVERVSETVYRCLFEAHDILLQNTNSVHSVASTSVAYNGGIGRPCYDIPKDQLEFLLECNFKVEDISNMFGVSKRTIERRMTGFGICKKEKFSSLTEEELDRVVEEIKETHPNCGSKILVGYLRSRKIYVQRYRFYSFRCLMPVGVEDGRIPDEAFTVSSSGTGNYLPEAEVTYNQAAGNIVGQPVKITLIIGL</sequence>
<dbReference type="EMBL" id="LSMT01000797">
    <property type="protein sequence ID" value="PFX14329.1"/>
    <property type="molecule type" value="Genomic_DNA"/>
</dbReference>
<protein>
    <submittedName>
        <fullName evidence="1">Uncharacterized protein</fullName>
    </submittedName>
</protein>
<dbReference type="Proteomes" id="UP000225706">
    <property type="component" value="Unassembled WGS sequence"/>
</dbReference>
<reference evidence="2" key="1">
    <citation type="journal article" date="2017" name="bioRxiv">
        <title>Comparative analysis of the genomes of Stylophora pistillata and Acropora digitifera provides evidence for extensive differences between species of corals.</title>
        <authorList>
            <person name="Voolstra C.R."/>
            <person name="Li Y."/>
            <person name="Liew Y.J."/>
            <person name="Baumgarten S."/>
            <person name="Zoccola D."/>
            <person name="Flot J.-F."/>
            <person name="Tambutte S."/>
            <person name="Allemand D."/>
            <person name="Aranda M."/>
        </authorList>
    </citation>
    <scope>NUCLEOTIDE SEQUENCE [LARGE SCALE GENOMIC DNA]</scope>
</reference>
<proteinExistence type="predicted"/>
<name>A0A2B4RC10_STYPI</name>
<feature type="non-terminal residue" evidence="1">
    <location>
        <position position="248"/>
    </location>
</feature>
<accession>A0A2B4RC10</accession>
<organism evidence="1 2">
    <name type="scientific">Stylophora pistillata</name>
    <name type="common">Smooth cauliflower coral</name>
    <dbReference type="NCBI Taxonomy" id="50429"/>
    <lineage>
        <taxon>Eukaryota</taxon>
        <taxon>Metazoa</taxon>
        <taxon>Cnidaria</taxon>
        <taxon>Anthozoa</taxon>
        <taxon>Hexacorallia</taxon>
        <taxon>Scleractinia</taxon>
        <taxon>Astrocoeniina</taxon>
        <taxon>Pocilloporidae</taxon>
        <taxon>Stylophora</taxon>
    </lineage>
</organism>
<evidence type="ECO:0000313" key="2">
    <source>
        <dbReference type="Proteomes" id="UP000225706"/>
    </source>
</evidence>
<gene>
    <name evidence="1" type="ORF">AWC38_SpisGene21515</name>
</gene>